<evidence type="ECO:0000313" key="14">
    <source>
        <dbReference type="Proteomes" id="UP000549394"/>
    </source>
</evidence>
<keyword evidence="2" id="KW-1003">Cell membrane</keyword>
<feature type="transmembrane region" description="Helical" evidence="11">
    <location>
        <begin position="126"/>
        <end position="154"/>
    </location>
</feature>
<dbReference type="PRINTS" id="PR00237">
    <property type="entry name" value="GPCRRHODOPSN"/>
</dbReference>
<evidence type="ECO:0000256" key="8">
    <source>
        <dbReference type="ARBA" id="ARBA00023170"/>
    </source>
</evidence>
<dbReference type="InterPro" id="IPR017452">
    <property type="entry name" value="GPCR_Rhodpsn_7TM"/>
</dbReference>
<evidence type="ECO:0000313" key="13">
    <source>
        <dbReference type="EMBL" id="CAD5113507.1"/>
    </source>
</evidence>
<proteinExistence type="inferred from homology"/>
<dbReference type="GO" id="GO:0005886">
    <property type="term" value="C:plasma membrane"/>
    <property type="evidence" value="ECO:0007669"/>
    <property type="project" value="UniProtKB-SubCell"/>
</dbReference>
<feature type="transmembrane region" description="Helical" evidence="11">
    <location>
        <begin position="217"/>
        <end position="236"/>
    </location>
</feature>
<feature type="domain" description="G-protein coupled receptors family 1 profile" evidence="12">
    <location>
        <begin position="75"/>
        <end position="342"/>
    </location>
</feature>
<evidence type="ECO:0000256" key="1">
    <source>
        <dbReference type="ARBA" id="ARBA00004651"/>
    </source>
</evidence>
<protein>
    <submittedName>
        <fullName evidence="13">DgyrCDS2668</fullName>
    </submittedName>
</protein>
<organism evidence="13 14">
    <name type="scientific">Dimorphilus gyrociliatus</name>
    <dbReference type="NCBI Taxonomy" id="2664684"/>
    <lineage>
        <taxon>Eukaryota</taxon>
        <taxon>Metazoa</taxon>
        <taxon>Spiralia</taxon>
        <taxon>Lophotrochozoa</taxon>
        <taxon>Annelida</taxon>
        <taxon>Polychaeta</taxon>
        <taxon>Polychaeta incertae sedis</taxon>
        <taxon>Dinophilidae</taxon>
        <taxon>Dimorphilus</taxon>
    </lineage>
</organism>
<feature type="transmembrane region" description="Helical" evidence="11">
    <location>
        <begin position="290"/>
        <end position="311"/>
    </location>
</feature>
<keyword evidence="14" id="KW-1185">Reference proteome</keyword>
<keyword evidence="3 10" id="KW-0812">Transmembrane</keyword>
<comment type="caution">
    <text evidence="13">The sequence shown here is derived from an EMBL/GenBank/DDBJ whole genome shotgun (WGS) entry which is preliminary data.</text>
</comment>
<keyword evidence="5 10" id="KW-0297">G-protein coupled receptor</keyword>
<accession>A0A7I8VB61</accession>
<dbReference type="OrthoDB" id="10034726at2759"/>
<evidence type="ECO:0000256" key="7">
    <source>
        <dbReference type="ARBA" id="ARBA00023157"/>
    </source>
</evidence>
<dbReference type="CDD" id="cd14967">
    <property type="entry name" value="7tmA_amine_R-like"/>
    <property type="match status" value="1"/>
</dbReference>
<keyword evidence="9 10" id="KW-0807">Transducer</keyword>
<feature type="transmembrane region" description="Helical" evidence="11">
    <location>
        <begin position="60"/>
        <end position="83"/>
    </location>
</feature>
<dbReference type="AlphaFoldDB" id="A0A7I8VB61"/>
<reference evidence="13 14" key="1">
    <citation type="submission" date="2020-08" db="EMBL/GenBank/DDBJ databases">
        <authorList>
            <person name="Hejnol A."/>
        </authorList>
    </citation>
    <scope>NUCLEOTIDE SEQUENCE [LARGE SCALE GENOMIC DNA]</scope>
</reference>
<keyword evidence="7" id="KW-1015">Disulfide bond</keyword>
<dbReference type="Proteomes" id="UP000549394">
    <property type="component" value="Unassembled WGS sequence"/>
</dbReference>
<evidence type="ECO:0000256" key="6">
    <source>
        <dbReference type="ARBA" id="ARBA00023136"/>
    </source>
</evidence>
<evidence type="ECO:0000256" key="10">
    <source>
        <dbReference type="RuleBase" id="RU000688"/>
    </source>
</evidence>
<evidence type="ECO:0000256" key="4">
    <source>
        <dbReference type="ARBA" id="ARBA00022989"/>
    </source>
</evidence>
<feature type="transmembrane region" description="Helical" evidence="11">
    <location>
        <begin position="323"/>
        <end position="345"/>
    </location>
</feature>
<keyword evidence="8 10" id="KW-0675">Receptor</keyword>
<gene>
    <name evidence="13" type="ORF">DGYR_LOCUS2483</name>
</gene>
<dbReference type="PANTHER" id="PTHR24248">
    <property type="entry name" value="ADRENERGIC RECEPTOR-RELATED G-PROTEIN COUPLED RECEPTOR"/>
    <property type="match status" value="1"/>
</dbReference>
<dbReference type="SUPFAM" id="SSF81321">
    <property type="entry name" value="Family A G protein-coupled receptor-like"/>
    <property type="match status" value="1"/>
</dbReference>
<dbReference type="EMBL" id="CAJFCJ010000004">
    <property type="protein sequence ID" value="CAD5113507.1"/>
    <property type="molecule type" value="Genomic_DNA"/>
</dbReference>
<sequence length="388" mass="43822">MAVQTPLHRLAERMSEVHARIELDETSEKRLIGMNETQIELDVEVGSRTMNVSTPLERRLYFAALAVVPLWILAGNFLVLLTVLFTRRLRTLPNLVIASLAVTDFLLALIVVPLGVYQLVLGTWKIGLGFCLLWTGSDVFLSTTSILHLAAIAIHRHLAIAHPLLVRHTQTKKHVVVLLVPVWILGAAISLPLLVRGAFHESLVIVDNRCGIFDRTFVVYSSAVSFFIPLLVMIIVDVRSVYLLRVAAKRTLYDRPPFSIQSIIQEDNRFLEENTSAKWNSKERRAENTLIWVFGCFVCLWMPFFTTNLVYGLCSSCQIPPRLVTVFTWLGYASSGVNPCIYTLLNRDFRRAVISLLRCGRGVERRVHLARRYIRPAGPEMGTSSSRL</sequence>
<evidence type="ECO:0000256" key="9">
    <source>
        <dbReference type="ARBA" id="ARBA00023224"/>
    </source>
</evidence>
<dbReference type="PROSITE" id="PS00237">
    <property type="entry name" value="G_PROTEIN_RECEP_F1_1"/>
    <property type="match status" value="1"/>
</dbReference>
<evidence type="ECO:0000259" key="12">
    <source>
        <dbReference type="PROSITE" id="PS50262"/>
    </source>
</evidence>
<dbReference type="PROSITE" id="PS50262">
    <property type="entry name" value="G_PROTEIN_RECEP_F1_2"/>
    <property type="match status" value="1"/>
</dbReference>
<comment type="similarity">
    <text evidence="10">Belongs to the G-protein coupled receptor 1 family.</text>
</comment>
<name>A0A7I8VB61_9ANNE</name>
<evidence type="ECO:0000256" key="2">
    <source>
        <dbReference type="ARBA" id="ARBA00022475"/>
    </source>
</evidence>
<dbReference type="Pfam" id="PF00001">
    <property type="entry name" value="7tm_1"/>
    <property type="match status" value="1"/>
</dbReference>
<dbReference type="GO" id="GO:0004930">
    <property type="term" value="F:G protein-coupled receptor activity"/>
    <property type="evidence" value="ECO:0007669"/>
    <property type="project" value="UniProtKB-KW"/>
</dbReference>
<dbReference type="InterPro" id="IPR000276">
    <property type="entry name" value="GPCR_Rhodpsn"/>
</dbReference>
<feature type="transmembrane region" description="Helical" evidence="11">
    <location>
        <begin position="95"/>
        <end position="120"/>
    </location>
</feature>
<dbReference type="PANTHER" id="PTHR24248:SF125">
    <property type="entry name" value="DOPAMINE D2-LIKE RECEPTOR"/>
    <property type="match status" value="1"/>
</dbReference>
<evidence type="ECO:0000256" key="11">
    <source>
        <dbReference type="SAM" id="Phobius"/>
    </source>
</evidence>
<dbReference type="Gene3D" id="1.20.1070.10">
    <property type="entry name" value="Rhodopsin 7-helix transmembrane proteins"/>
    <property type="match status" value="1"/>
</dbReference>
<keyword evidence="6 11" id="KW-0472">Membrane</keyword>
<evidence type="ECO:0000256" key="3">
    <source>
        <dbReference type="ARBA" id="ARBA00022692"/>
    </source>
</evidence>
<comment type="subcellular location">
    <subcellularLocation>
        <location evidence="1">Cell membrane</location>
        <topology evidence="1">Multi-pass membrane protein</topology>
    </subcellularLocation>
</comment>
<evidence type="ECO:0000256" key="5">
    <source>
        <dbReference type="ARBA" id="ARBA00023040"/>
    </source>
</evidence>
<feature type="transmembrane region" description="Helical" evidence="11">
    <location>
        <begin position="175"/>
        <end position="197"/>
    </location>
</feature>
<keyword evidence="4 11" id="KW-1133">Transmembrane helix</keyword>